<dbReference type="AlphaFoldDB" id="S4PAP8"/>
<evidence type="ECO:0000256" key="1">
    <source>
        <dbReference type="SAM" id="SignalP"/>
    </source>
</evidence>
<accession>S4PAP8</accession>
<sequence>CVIIKLCHFSVLFGLFLKISPSSLKTQSKSSRILKSILHYHVSFSSFHLNHRTHNHAAEKNHLIIGTAASSL</sequence>
<protein>
    <submittedName>
        <fullName evidence="2">Uncharacterized protein</fullName>
    </submittedName>
</protein>
<feature type="chain" id="PRO_5004522013" evidence="1">
    <location>
        <begin position="23"/>
        <end position="72"/>
    </location>
</feature>
<reference evidence="2" key="2">
    <citation type="submission" date="2013-05" db="EMBL/GenBank/DDBJ databases">
        <authorList>
            <person name="Carter J.-M."/>
            <person name="Baker S.C."/>
            <person name="Pink R."/>
            <person name="Carter D.R.F."/>
            <person name="Collins A."/>
            <person name="Tomlin J."/>
            <person name="Gibbs M."/>
            <person name="Breuker C.J."/>
        </authorList>
    </citation>
    <scope>NUCLEOTIDE SEQUENCE</scope>
    <source>
        <tissue evidence="2">Ovary</tissue>
    </source>
</reference>
<evidence type="ECO:0000313" key="2">
    <source>
        <dbReference type="EMBL" id="JAA83945.1"/>
    </source>
</evidence>
<name>S4PAP8_9NEOP</name>
<dbReference type="EMBL" id="GAIX01008615">
    <property type="protein sequence ID" value="JAA83945.1"/>
    <property type="molecule type" value="Transcribed_RNA"/>
</dbReference>
<feature type="non-terminal residue" evidence="2">
    <location>
        <position position="1"/>
    </location>
</feature>
<reference evidence="2" key="1">
    <citation type="journal article" date="2013" name="BMC Genomics">
        <title>Unscrambling butterfly oogenesis.</title>
        <authorList>
            <person name="Carter J.M."/>
            <person name="Baker S.C."/>
            <person name="Pink R."/>
            <person name="Carter D.R."/>
            <person name="Collins A."/>
            <person name="Tomlin J."/>
            <person name="Gibbs M."/>
            <person name="Breuker C.J."/>
        </authorList>
    </citation>
    <scope>NUCLEOTIDE SEQUENCE</scope>
    <source>
        <tissue evidence="2">Ovary</tissue>
    </source>
</reference>
<feature type="signal peptide" evidence="1">
    <location>
        <begin position="1"/>
        <end position="22"/>
    </location>
</feature>
<proteinExistence type="predicted"/>
<keyword evidence="1" id="KW-0732">Signal</keyword>
<organism evidence="2">
    <name type="scientific">Pararge aegeria</name>
    <name type="common">speckled wood butterfly</name>
    <dbReference type="NCBI Taxonomy" id="116150"/>
    <lineage>
        <taxon>Eukaryota</taxon>
        <taxon>Metazoa</taxon>
        <taxon>Ecdysozoa</taxon>
        <taxon>Arthropoda</taxon>
        <taxon>Hexapoda</taxon>
        <taxon>Insecta</taxon>
        <taxon>Pterygota</taxon>
        <taxon>Neoptera</taxon>
        <taxon>Endopterygota</taxon>
        <taxon>Lepidoptera</taxon>
        <taxon>Glossata</taxon>
        <taxon>Ditrysia</taxon>
        <taxon>Papilionoidea</taxon>
        <taxon>Nymphalidae</taxon>
        <taxon>Satyrinae</taxon>
        <taxon>Satyrini</taxon>
        <taxon>Parargina</taxon>
        <taxon>Pararge</taxon>
    </lineage>
</organism>